<protein>
    <recommendedName>
        <fullName evidence="4">Peroxisome assembly protein 22</fullName>
    </recommendedName>
</protein>
<dbReference type="Gene3D" id="3.40.50.11730">
    <property type="entry name" value="Peroxisome assembly protein 22"/>
    <property type="match status" value="1"/>
</dbReference>
<evidence type="ECO:0000256" key="9">
    <source>
        <dbReference type="ARBA" id="ARBA00023140"/>
    </source>
</evidence>
<gene>
    <name evidence="11" type="ORF">ZYGM_003370</name>
</gene>
<comment type="caution">
    <text evidence="11">The sequence shown here is derived from an EMBL/GenBank/DDBJ whole genome shotgun (WGS) entry which is preliminary data.</text>
</comment>
<keyword evidence="8 10" id="KW-0472">Membrane</keyword>
<feature type="transmembrane region" description="Helical" evidence="10">
    <location>
        <begin position="12"/>
        <end position="33"/>
    </location>
</feature>
<keyword evidence="6 10" id="KW-0812">Transmembrane</keyword>
<evidence type="ECO:0000256" key="1">
    <source>
        <dbReference type="ARBA" id="ARBA00003659"/>
    </source>
</evidence>
<name>A0A4C2E6W1_9SACH</name>
<evidence type="ECO:0000256" key="6">
    <source>
        <dbReference type="ARBA" id="ARBA00022692"/>
    </source>
</evidence>
<dbReference type="Proteomes" id="UP000301737">
    <property type="component" value="Unassembled WGS sequence"/>
</dbReference>
<comment type="subcellular location">
    <subcellularLocation>
        <location evidence="2">Peroxisome membrane</location>
        <topology evidence="2">Single-pass membrane protein</topology>
    </subcellularLocation>
</comment>
<dbReference type="OrthoDB" id="4036401at2759"/>
<dbReference type="AlphaFoldDB" id="A0A4C2E6W1"/>
<keyword evidence="7 10" id="KW-1133">Transmembrane helix</keyword>
<evidence type="ECO:0000256" key="8">
    <source>
        <dbReference type="ARBA" id="ARBA00023136"/>
    </source>
</evidence>
<comment type="similarity">
    <text evidence="3">Belongs to the peroxin-22 family.</text>
</comment>
<dbReference type="Pfam" id="PF12827">
    <property type="entry name" value="Peroxin-22"/>
    <property type="match status" value="1"/>
</dbReference>
<dbReference type="EMBL" id="BIMX01000014">
    <property type="protein sequence ID" value="GCF00008.1"/>
    <property type="molecule type" value="Genomic_DNA"/>
</dbReference>
<keyword evidence="9" id="KW-0576">Peroxisome</keyword>
<evidence type="ECO:0000313" key="11">
    <source>
        <dbReference type="EMBL" id="GCF00008.1"/>
    </source>
</evidence>
<comment type="function">
    <text evidence="1">Involved in peroxisome biogenesis.</text>
</comment>
<evidence type="ECO:0000256" key="10">
    <source>
        <dbReference type="SAM" id="Phobius"/>
    </source>
</evidence>
<dbReference type="InterPro" id="IPR038613">
    <property type="entry name" value="Peroxin-22_C_sf"/>
</dbReference>
<evidence type="ECO:0000256" key="2">
    <source>
        <dbReference type="ARBA" id="ARBA00004549"/>
    </source>
</evidence>
<dbReference type="InterPro" id="IPR024359">
    <property type="entry name" value="Peroxin-22"/>
</dbReference>
<evidence type="ECO:0000256" key="7">
    <source>
        <dbReference type="ARBA" id="ARBA00022989"/>
    </source>
</evidence>
<evidence type="ECO:0000256" key="3">
    <source>
        <dbReference type="ARBA" id="ARBA00009642"/>
    </source>
</evidence>
<organism evidence="11 12">
    <name type="scientific">Zygosaccharomyces mellis</name>
    <dbReference type="NCBI Taxonomy" id="42258"/>
    <lineage>
        <taxon>Eukaryota</taxon>
        <taxon>Fungi</taxon>
        <taxon>Dikarya</taxon>
        <taxon>Ascomycota</taxon>
        <taxon>Saccharomycotina</taxon>
        <taxon>Saccharomycetes</taxon>
        <taxon>Saccharomycetales</taxon>
        <taxon>Saccharomycetaceae</taxon>
        <taxon>Zygosaccharomyces</taxon>
    </lineage>
</organism>
<keyword evidence="5" id="KW-0962">Peroxisome biogenesis</keyword>
<proteinExistence type="inferred from homology"/>
<keyword evidence="12" id="KW-1185">Reference proteome</keyword>
<evidence type="ECO:0000256" key="4">
    <source>
        <dbReference type="ARBA" id="ARBA00018967"/>
    </source>
</evidence>
<dbReference type="GO" id="GO:0005778">
    <property type="term" value="C:peroxisomal membrane"/>
    <property type="evidence" value="ECO:0007669"/>
    <property type="project" value="UniProtKB-SubCell"/>
</dbReference>
<reference evidence="11 12" key="1">
    <citation type="submission" date="2019-01" db="EMBL/GenBank/DDBJ databases">
        <title>Draft Genome Sequencing of Zygosaccharomyces mellis Ca-7.</title>
        <authorList>
            <person name="Shiwa Y."/>
            <person name="Kanesaki Y."/>
            <person name="Ishige T."/>
            <person name="Mura K."/>
            <person name="Hori T."/>
            <person name="Tamura T."/>
        </authorList>
    </citation>
    <scope>NUCLEOTIDE SEQUENCE [LARGE SCALE GENOMIC DNA]</scope>
    <source>
        <strain evidence="11 12">Ca-7</strain>
    </source>
</reference>
<dbReference type="GO" id="GO:0007031">
    <property type="term" value="P:peroxisome organization"/>
    <property type="evidence" value="ECO:0007669"/>
    <property type="project" value="UniProtKB-KW"/>
</dbReference>
<evidence type="ECO:0000313" key="12">
    <source>
        <dbReference type="Proteomes" id="UP000301737"/>
    </source>
</evidence>
<sequence length="165" mass="18331">MTQRRNKRALQWIRMAGTAIIVAAGIGTAIYLWNQSSSASEADGSPGKSVQKTRGSSRAIIVTKSIAQEEGIDWINLLQEDVVLLVLPGISFFEGSAQEELSAHRYKIIRCDTMVGLWSCVKHLQKEQLLYIEDEITDGLPNDIGRYIKKLVNCKSSQHLKALCV</sequence>
<evidence type="ECO:0000256" key="5">
    <source>
        <dbReference type="ARBA" id="ARBA00022593"/>
    </source>
</evidence>
<accession>A0A4C2E6W1</accession>